<proteinExistence type="predicted"/>
<dbReference type="EMBL" id="CAJVPK010009740">
    <property type="protein sequence ID" value="CAG8668233.1"/>
    <property type="molecule type" value="Genomic_DNA"/>
</dbReference>
<keyword evidence="2" id="KW-1185">Reference proteome</keyword>
<feature type="non-terminal residue" evidence="1">
    <location>
        <position position="1"/>
    </location>
</feature>
<organism evidence="1 2">
    <name type="scientific">Diversispora eburnea</name>
    <dbReference type="NCBI Taxonomy" id="1213867"/>
    <lineage>
        <taxon>Eukaryota</taxon>
        <taxon>Fungi</taxon>
        <taxon>Fungi incertae sedis</taxon>
        <taxon>Mucoromycota</taxon>
        <taxon>Glomeromycotina</taxon>
        <taxon>Glomeromycetes</taxon>
        <taxon>Diversisporales</taxon>
        <taxon>Diversisporaceae</taxon>
        <taxon>Diversispora</taxon>
    </lineage>
</organism>
<evidence type="ECO:0000313" key="1">
    <source>
        <dbReference type="EMBL" id="CAG8668233.1"/>
    </source>
</evidence>
<sequence length="141" mass="16596">KVERGLRNEISVYDKDNNNKIIAPCTQITFDIQIPEFSLETILTGSNKVTAQNIVDLFNIAMKTRQKEILYWYCYYKSYEDRISNIRSNNKINDKSARILVYNEIKLLLPDITDVNLRKITFRAKKIYILVEGIGMDRIRQ</sequence>
<name>A0A9N9E880_9GLOM</name>
<protein>
    <submittedName>
        <fullName evidence="1">6751_t:CDS:1</fullName>
    </submittedName>
</protein>
<dbReference type="OrthoDB" id="2442315at2759"/>
<dbReference type="Proteomes" id="UP000789706">
    <property type="component" value="Unassembled WGS sequence"/>
</dbReference>
<comment type="caution">
    <text evidence="1">The sequence shown here is derived from an EMBL/GenBank/DDBJ whole genome shotgun (WGS) entry which is preliminary data.</text>
</comment>
<dbReference type="AlphaFoldDB" id="A0A9N9E880"/>
<evidence type="ECO:0000313" key="2">
    <source>
        <dbReference type="Proteomes" id="UP000789706"/>
    </source>
</evidence>
<gene>
    <name evidence="1" type="ORF">DEBURN_LOCUS12006</name>
</gene>
<reference evidence="1" key="1">
    <citation type="submission" date="2021-06" db="EMBL/GenBank/DDBJ databases">
        <authorList>
            <person name="Kallberg Y."/>
            <person name="Tangrot J."/>
            <person name="Rosling A."/>
        </authorList>
    </citation>
    <scope>NUCLEOTIDE SEQUENCE</scope>
    <source>
        <strain evidence="1">AZ414A</strain>
    </source>
</reference>
<accession>A0A9N9E880</accession>
<feature type="non-terminal residue" evidence="1">
    <location>
        <position position="141"/>
    </location>
</feature>